<feature type="domain" description="WLGC" evidence="2">
    <location>
        <begin position="548"/>
        <end position="614"/>
    </location>
</feature>
<reference evidence="3 4" key="1">
    <citation type="submission" date="2018-08" db="EMBL/GenBank/DDBJ databases">
        <title>Genomic investigation of the strawberry pathogen Phytophthora fragariae indicates pathogenicity is determined by transcriptional variation in three key races.</title>
        <authorList>
            <person name="Adams T.M."/>
            <person name="Armitage A.D."/>
            <person name="Sobczyk M.K."/>
            <person name="Bates H.J."/>
            <person name="Dunwell J.M."/>
            <person name="Nellist C.F."/>
            <person name="Harrison R.J."/>
        </authorList>
    </citation>
    <scope>NUCLEOTIDE SEQUENCE [LARGE SCALE GENOMIC DNA]</scope>
    <source>
        <strain evidence="3 4">A4</strain>
    </source>
</reference>
<dbReference type="Proteomes" id="UP000437068">
    <property type="component" value="Unassembled WGS sequence"/>
</dbReference>
<sequence length="621" mass="69971">MVREADKENHRLIFTFREAFGILGVPILGTLVACIAWTTWLIYIALAPNQAANWLMGTSTYDNGQFWSIIDTTPVMTNIGAACLVLVDLCYLYVVVKMLRWRTTVARLYATSSRPHEDIRVDPTTDSWIRTASDRVKTNYHELTSFRGSKRKFWMTVLLELLETGSPAALVYGYTGFISVGSLAGAVKILVGRFSAMGEIIAGSIFDLIAAIVFPVLVLVYCYYNFQFDDAVFATYLKVLPIGSFEHSARIFADPSEVALFRLAFDSLRIRSQLDLVLRVGINLSFCYRLMRIGDVLLIVHLKRFLAAITQSTRSNRPRQRPVPKCFAVTFIAFSVVTYDDWVHPIDVFKTVQALAKPGELRSLQIINRQLLELPDELRSCRYLASMELFYTSIQRIPSWANEFTYLQTLHLEGKPDSQNLVTLPEDLFTDMPWLSAVHIGFHPNLANIPALSGVPNLKGLTLAWMLILTELPSFDRLCCNGFLGACDLNDSYCAYNPAAGIPAASCLDEEPFLGNMGTRDMFKKFESVVCQKQPSGMFLVGSTPTRQTIEMCDRRPFGQCQPPDGRTGICYNTRLQVLSCCGDENYIELRRYQIQLGVGQKCDPELVKWLGCEDEHKIVQ</sequence>
<dbReference type="AlphaFoldDB" id="A0A6A4BWF1"/>
<dbReference type="InterPro" id="IPR032675">
    <property type="entry name" value="LRR_dom_sf"/>
</dbReference>
<evidence type="ECO:0000313" key="3">
    <source>
        <dbReference type="EMBL" id="KAE9281376.1"/>
    </source>
</evidence>
<feature type="transmembrane region" description="Helical" evidence="1">
    <location>
        <begin position="66"/>
        <end position="94"/>
    </location>
</feature>
<accession>A0A6A4BWF1</accession>
<dbReference type="SUPFAM" id="SSF52058">
    <property type="entry name" value="L domain-like"/>
    <property type="match status" value="1"/>
</dbReference>
<keyword evidence="1" id="KW-0812">Transmembrane</keyword>
<name>A0A6A4BWF1_9STRA</name>
<evidence type="ECO:0000256" key="1">
    <source>
        <dbReference type="SAM" id="Phobius"/>
    </source>
</evidence>
<feature type="transmembrane region" description="Helical" evidence="1">
    <location>
        <begin position="177"/>
        <end position="196"/>
    </location>
</feature>
<dbReference type="Gene3D" id="3.80.10.10">
    <property type="entry name" value="Ribonuclease Inhibitor"/>
    <property type="match status" value="1"/>
</dbReference>
<dbReference type="InterPro" id="IPR058256">
    <property type="entry name" value="WLGC"/>
</dbReference>
<feature type="transmembrane region" description="Helical" evidence="1">
    <location>
        <begin position="208"/>
        <end position="226"/>
    </location>
</feature>
<evidence type="ECO:0000259" key="2">
    <source>
        <dbReference type="Pfam" id="PF26605"/>
    </source>
</evidence>
<keyword evidence="1" id="KW-0472">Membrane</keyword>
<evidence type="ECO:0000313" key="4">
    <source>
        <dbReference type="Proteomes" id="UP000437068"/>
    </source>
</evidence>
<keyword evidence="1" id="KW-1133">Transmembrane helix</keyword>
<gene>
    <name evidence="3" type="ORF">PF001_g23805</name>
</gene>
<feature type="transmembrane region" description="Helical" evidence="1">
    <location>
        <begin position="20"/>
        <end position="46"/>
    </location>
</feature>
<proteinExistence type="predicted"/>
<dbReference type="PROSITE" id="PS51257">
    <property type="entry name" value="PROKAR_LIPOPROTEIN"/>
    <property type="match status" value="1"/>
</dbReference>
<dbReference type="EMBL" id="QXGE01002500">
    <property type="protein sequence ID" value="KAE9281376.1"/>
    <property type="molecule type" value="Genomic_DNA"/>
</dbReference>
<comment type="caution">
    <text evidence="3">The sequence shown here is derived from an EMBL/GenBank/DDBJ whole genome shotgun (WGS) entry which is preliminary data.</text>
</comment>
<organism evidence="3 4">
    <name type="scientific">Phytophthora fragariae</name>
    <dbReference type="NCBI Taxonomy" id="53985"/>
    <lineage>
        <taxon>Eukaryota</taxon>
        <taxon>Sar</taxon>
        <taxon>Stramenopiles</taxon>
        <taxon>Oomycota</taxon>
        <taxon>Peronosporomycetes</taxon>
        <taxon>Peronosporales</taxon>
        <taxon>Peronosporaceae</taxon>
        <taxon>Phytophthora</taxon>
    </lineage>
</organism>
<dbReference type="Pfam" id="PF26605">
    <property type="entry name" value="WLGC"/>
    <property type="match status" value="1"/>
</dbReference>
<protein>
    <recommendedName>
        <fullName evidence="2">WLGC domain-containing protein</fullName>
    </recommendedName>
</protein>